<dbReference type="InterPro" id="IPR040169">
    <property type="entry name" value="SUGP1/2"/>
</dbReference>
<dbReference type="PROSITE" id="PS50174">
    <property type="entry name" value="G_PATCH"/>
    <property type="match status" value="1"/>
</dbReference>
<feature type="compositionally biased region" description="Low complexity" evidence="5">
    <location>
        <begin position="245"/>
        <end position="254"/>
    </location>
</feature>
<feature type="compositionally biased region" description="Pro residues" evidence="5">
    <location>
        <begin position="255"/>
        <end position="271"/>
    </location>
</feature>
<proteinExistence type="predicted"/>
<dbReference type="SMART" id="SM00648">
    <property type="entry name" value="SWAP"/>
    <property type="match status" value="1"/>
</dbReference>
<gene>
    <name evidence="6" type="ORF">CGI_10018300</name>
</gene>
<keyword evidence="4" id="KW-0539">Nucleus</keyword>
<feature type="compositionally biased region" description="Basic and acidic residues" evidence="5">
    <location>
        <begin position="161"/>
        <end position="173"/>
    </location>
</feature>
<evidence type="ECO:0000256" key="3">
    <source>
        <dbReference type="ARBA" id="ARBA00023187"/>
    </source>
</evidence>
<dbReference type="GO" id="GO:0006397">
    <property type="term" value="P:mRNA processing"/>
    <property type="evidence" value="ECO:0007669"/>
    <property type="project" value="UniProtKB-KW"/>
</dbReference>
<dbReference type="Gene3D" id="1.10.10.790">
    <property type="entry name" value="Surp module"/>
    <property type="match status" value="1"/>
</dbReference>
<dbReference type="Pfam" id="PF01585">
    <property type="entry name" value="G-patch"/>
    <property type="match status" value="1"/>
</dbReference>
<feature type="region of interest" description="Disordered" evidence="5">
    <location>
        <begin position="581"/>
        <end position="609"/>
    </location>
</feature>
<dbReference type="InterPro" id="IPR035967">
    <property type="entry name" value="SWAP/Surp_sf"/>
</dbReference>
<feature type="compositionally biased region" description="Pro residues" evidence="5">
    <location>
        <begin position="494"/>
        <end position="511"/>
    </location>
</feature>
<sequence>MSKKRPANDPSWSGSNTTYKDKMEQMTQQERLIEEKKKLIMEKLQAHPPQPDIPKSSTVVKKAGLPSWMKKPKAAKEAEKEKATPSPEFFSNDGSFMDRFLAMQAAAAAGKSSSGSDKSEKKTEKDNKSDSKPMNIKDLKKDPQTVQTLTRPEAKVYNPSRENDDKSSKDPENKSGFSRQNSSSSVSQSPANSQRMFPSGPARTQAPQTRGPAPQQPQVAPRPPPQQSLQPPSPKQQQQPPGPPQFHAGPQQAPARPPPQQIHPGGPPSSQMPPSVQNPNFPPNPQQTLPNVSLPPQSVAFSQAPVLQENPPFMHPHPNAPPAQQTRFGGPPPPGPNPGMFPQGQPSMPPISQAPPFGPPNSFGAPPPPPQSQRPPAPGSFAPLNPPHPQGNFNGPPPSNSPPAQFGGFNQQPPPHQNPGNFPQVRPPVSSYGGPPPPPQVAPFGQPPNQQPQMNSGPFGSMPNSQVPSRPPAPPTSFGGPPPPPGMANFGNPGQPPHPGAPQGPPPPPGNFPGQPQIMPPQSSAAFGMPPRIPPPQMTQPNTIFGMPPQQSGSLLPHPQVQRGENTEVVYGEYGPVVIKKEKIEIKREPSSSDYDPSMPTEEDSPVKVAPDDDIKQERDQKSMVAMQMRGSGSRFDRKRPSVFDDNEEDLKPVSCQILVRSSLLAPGAFDTDRLLLVSPPEDPDTVILAEQMAAFFAQCSPDKEFQALEDYKDNPVFWFLYDEASHAHRYFKYKVAELRGRNVDGNEADAEEMDGKSASGSKMKRKKRSRWGPQDDQPQVPPVGVPIPHVVQSRPPQVTLQDFARKMVGSDTLSEDQIKQIRHQQEMNMMYELILAKKKVEEAALMEEQMASMSAASFKKVNKYEYDSDEDIEGGTWEHKNRTAEMEATRDWAEALTEANKGKHFIGDFLPPDELERFMETFRALKEGREPDLSDYKDFKLTCDNLGYQMLQKLGWKEGEGLGSEGQGIKNPVNKGSVSVEGRGVGTERPAALEKDDDEFDAYRKRMMLAYRFRPNPLNNPRRPYY</sequence>
<feature type="compositionally biased region" description="Low complexity" evidence="5">
    <location>
        <begin position="418"/>
        <end position="433"/>
    </location>
</feature>
<feature type="compositionally biased region" description="Pro residues" evidence="5">
    <location>
        <begin position="220"/>
        <end position="244"/>
    </location>
</feature>
<dbReference type="GO" id="GO:0005654">
    <property type="term" value="C:nucleoplasm"/>
    <property type="evidence" value="ECO:0007669"/>
    <property type="project" value="TreeGrafter"/>
</dbReference>
<keyword evidence="3" id="KW-0508">mRNA splicing</keyword>
<organism evidence="6">
    <name type="scientific">Magallana gigas</name>
    <name type="common">Pacific oyster</name>
    <name type="synonym">Crassostrea gigas</name>
    <dbReference type="NCBI Taxonomy" id="29159"/>
    <lineage>
        <taxon>Eukaryota</taxon>
        <taxon>Metazoa</taxon>
        <taxon>Spiralia</taxon>
        <taxon>Lophotrochozoa</taxon>
        <taxon>Mollusca</taxon>
        <taxon>Bivalvia</taxon>
        <taxon>Autobranchia</taxon>
        <taxon>Pteriomorphia</taxon>
        <taxon>Ostreida</taxon>
        <taxon>Ostreoidea</taxon>
        <taxon>Ostreidae</taxon>
        <taxon>Magallana</taxon>
    </lineage>
</organism>
<dbReference type="PANTHER" id="PTHR23340">
    <property type="entry name" value="ARGININE/SERINE RICH SPLICING FACTOR SF4/14"/>
    <property type="match status" value="1"/>
</dbReference>
<dbReference type="SMART" id="SM00443">
    <property type="entry name" value="G_patch"/>
    <property type="match status" value="1"/>
</dbReference>
<feature type="region of interest" description="Disordered" evidence="5">
    <location>
        <begin position="748"/>
        <end position="790"/>
    </location>
</feature>
<feature type="compositionally biased region" description="Polar residues" evidence="5">
    <location>
        <begin position="451"/>
        <end position="468"/>
    </location>
</feature>
<dbReference type="HOGENOM" id="CLU_294972_0_0_1"/>
<accession>K1R748</accession>
<feature type="compositionally biased region" description="Low complexity" evidence="5">
    <location>
        <begin position="174"/>
        <end position="194"/>
    </location>
</feature>
<feature type="region of interest" description="Disordered" evidence="5">
    <location>
        <begin position="43"/>
        <end position="569"/>
    </location>
</feature>
<evidence type="ECO:0000256" key="4">
    <source>
        <dbReference type="ARBA" id="ARBA00023242"/>
    </source>
</evidence>
<feature type="compositionally biased region" description="Low complexity" evidence="5">
    <location>
        <begin position="402"/>
        <end position="411"/>
    </location>
</feature>
<feature type="compositionally biased region" description="Low complexity" evidence="5">
    <location>
        <begin position="105"/>
        <end position="116"/>
    </location>
</feature>
<evidence type="ECO:0000256" key="5">
    <source>
        <dbReference type="SAM" id="MobiDB-lite"/>
    </source>
</evidence>
<evidence type="ECO:0000313" key="6">
    <source>
        <dbReference type="EMBL" id="EKC39389.1"/>
    </source>
</evidence>
<feature type="region of interest" description="Disordered" evidence="5">
    <location>
        <begin position="1"/>
        <end position="31"/>
    </location>
</feature>
<evidence type="ECO:0000256" key="1">
    <source>
        <dbReference type="ARBA" id="ARBA00004123"/>
    </source>
</evidence>
<feature type="region of interest" description="Disordered" evidence="5">
    <location>
        <begin position="966"/>
        <end position="998"/>
    </location>
</feature>
<dbReference type="InterPro" id="IPR000061">
    <property type="entry name" value="Surp"/>
</dbReference>
<dbReference type="InParanoid" id="K1R748"/>
<feature type="compositionally biased region" description="Basic and acidic residues" evidence="5">
    <location>
        <begin position="581"/>
        <end position="591"/>
    </location>
</feature>
<reference evidence="6" key="1">
    <citation type="journal article" date="2012" name="Nature">
        <title>The oyster genome reveals stress adaptation and complexity of shell formation.</title>
        <authorList>
            <person name="Zhang G."/>
            <person name="Fang X."/>
            <person name="Guo X."/>
            <person name="Li L."/>
            <person name="Luo R."/>
            <person name="Xu F."/>
            <person name="Yang P."/>
            <person name="Zhang L."/>
            <person name="Wang X."/>
            <person name="Qi H."/>
            <person name="Xiong Z."/>
            <person name="Que H."/>
            <person name="Xie Y."/>
            <person name="Holland P.W."/>
            <person name="Paps J."/>
            <person name="Zhu Y."/>
            <person name="Wu F."/>
            <person name="Chen Y."/>
            <person name="Wang J."/>
            <person name="Peng C."/>
            <person name="Meng J."/>
            <person name="Yang L."/>
            <person name="Liu J."/>
            <person name="Wen B."/>
            <person name="Zhang N."/>
            <person name="Huang Z."/>
            <person name="Zhu Q."/>
            <person name="Feng Y."/>
            <person name="Mount A."/>
            <person name="Hedgecock D."/>
            <person name="Xu Z."/>
            <person name="Liu Y."/>
            <person name="Domazet-Loso T."/>
            <person name="Du Y."/>
            <person name="Sun X."/>
            <person name="Zhang S."/>
            <person name="Liu B."/>
            <person name="Cheng P."/>
            <person name="Jiang X."/>
            <person name="Li J."/>
            <person name="Fan D."/>
            <person name="Wang W."/>
            <person name="Fu W."/>
            <person name="Wang T."/>
            <person name="Wang B."/>
            <person name="Zhang J."/>
            <person name="Peng Z."/>
            <person name="Li Y."/>
            <person name="Li N."/>
            <person name="Wang J."/>
            <person name="Chen M."/>
            <person name="He Y."/>
            <person name="Tan F."/>
            <person name="Song X."/>
            <person name="Zheng Q."/>
            <person name="Huang R."/>
            <person name="Yang H."/>
            <person name="Du X."/>
            <person name="Chen L."/>
            <person name="Yang M."/>
            <person name="Gaffney P.M."/>
            <person name="Wang S."/>
            <person name="Luo L."/>
            <person name="She Z."/>
            <person name="Ming Y."/>
            <person name="Huang W."/>
            <person name="Zhang S."/>
            <person name="Huang B."/>
            <person name="Zhang Y."/>
            <person name="Qu T."/>
            <person name="Ni P."/>
            <person name="Miao G."/>
            <person name="Wang J."/>
            <person name="Wang Q."/>
            <person name="Steinberg C.E."/>
            <person name="Wang H."/>
            <person name="Li N."/>
            <person name="Qian L."/>
            <person name="Zhang G."/>
            <person name="Li Y."/>
            <person name="Yang H."/>
            <person name="Liu X."/>
            <person name="Wang J."/>
            <person name="Yin Y."/>
            <person name="Wang J."/>
        </authorList>
    </citation>
    <scope>NUCLEOTIDE SEQUENCE [LARGE SCALE GENOMIC DNA]</scope>
    <source>
        <strain evidence="6">05x7-T-G4-1.051#20</strain>
    </source>
</reference>
<dbReference type="PANTHER" id="PTHR23340:SF0">
    <property type="entry name" value="SURP AND G-PATCH DOMAIN-CONTAINING PROTEIN 1 ISOFORM X1"/>
    <property type="match status" value="1"/>
</dbReference>
<dbReference type="AlphaFoldDB" id="K1R748"/>
<dbReference type="GO" id="GO:0008380">
    <property type="term" value="P:RNA splicing"/>
    <property type="evidence" value="ECO:0007669"/>
    <property type="project" value="UniProtKB-KW"/>
</dbReference>
<feature type="compositionally biased region" description="Pro residues" evidence="5">
    <location>
        <begin position="347"/>
        <end position="401"/>
    </location>
</feature>
<evidence type="ECO:0000256" key="2">
    <source>
        <dbReference type="ARBA" id="ARBA00022664"/>
    </source>
</evidence>
<keyword evidence="2" id="KW-0507">mRNA processing</keyword>
<dbReference type="Pfam" id="PF01805">
    <property type="entry name" value="Surp"/>
    <property type="match status" value="1"/>
</dbReference>
<name>K1R748_MAGGI</name>
<feature type="compositionally biased region" description="Basic and acidic residues" evidence="5">
    <location>
        <begin position="74"/>
        <end position="83"/>
    </location>
</feature>
<feature type="compositionally biased region" description="Basic and acidic residues" evidence="5">
    <location>
        <begin position="117"/>
        <end position="143"/>
    </location>
</feature>
<feature type="compositionally biased region" description="Pro residues" evidence="5">
    <location>
        <begin position="330"/>
        <end position="339"/>
    </location>
</feature>
<dbReference type="InterPro" id="IPR000467">
    <property type="entry name" value="G_patch_dom"/>
</dbReference>
<dbReference type="SUPFAM" id="SSF109905">
    <property type="entry name" value="Surp module (SWAP domain)"/>
    <property type="match status" value="1"/>
</dbReference>
<dbReference type="GO" id="GO:0003723">
    <property type="term" value="F:RNA binding"/>
    <property type="evidence" value="ECO:0007669"/>
    <property type="project" value="InterPro"/>
</dbReference>
<feature type="compositionally biased region" description="Pro residues" evidence="5">
    <location>
        <begin position="469"/>
        <end position="486"/>
    </location>
</feature>
<dbReference type="EMBL" id="JH818267">
    <property type="protein sequence ID" value="EKC39389.1"/>
    <property type="molecule type" value="Genomic_DNA"/>
</dbReference>
<comment type="subcellular location">
    <subcellularLocation>
        <location evidence="1">Nucleus</location>
    </subcellularLocation>
</comment>
<protein>
    <submittedName>
        <fullName evidence="6">Splicing factor 4</fullName>
    </submittedName>
</protein>
<feature type="compositionally biased region" description="Pro residues" evidence="5">
    <location>
        <begin position="434"/>
        <end position="450"/>
    </location>
</feature>